<accession>A0A2G5UDQ6</accession>
<protein>
    <submittedName>
        <fullName evidence="2">Uncharacterized protein</fullName>
    </submittedName>
</protein>
<dbReference type="PROSITE" id="PS51257">
    <property type="entry name" value="PROKAR_LIPOPROTEIN"/>
    <property type="match status" value="1"/>
</dbReference>
<evidence type="ECO:0000313" key="2">
    <source>
        <dbReference type="EMBL" id="PIC37481.1"/>
    </source>
</evidence>
<dbReference type="AlphaFoldDB" id="A0A2G5UDQ6"/>
<organism evidence="2 3">
    <name type="scientific">Caenorhabditis nigoni</name>
    <dbReference type="NCBI Taxonomy" id="1611254"/>
    <lineage>
        <taxon>Eukaryota</taxon>
        <taxon>Metazoa</taxon>
        <taxon>Ecdysozoa</taxon>
        <taxon>Nematoda</taxon>
        <taxon>Chromadorea</taxon>
        <taxon>Rhabditida</taxon>
        <taxon>Rhabditina</taxon>
        <taxon>Rhabditomorpha</taxon>
        <taxon>Rhabditoidea</taxon>
        <taxon>Rhabditidae</taxon>
        <taxon>Peloderinae</taxon>
        <taxon>Caenorhabditis</taxon>
    </lineage>
</organism>
<keyword evidence="3" id="KW-1185">Reference proteome</keyword>
<gene>
    <name evidence="2" type="primary">Cnig_chr_IV.g16099</name>
    <name evidence="2" type="ORF">B9Z55_016099</name>
</gene>
<reference evidence="3" key="1">
    <citation type="submission" date="2017-10" db="EMBL/GenBank/DDBJ databases">
        <title>Rapid genome shrinkage in a self-fertile nematode reveals novel sperm competition proteins.</title>
        <authorList>
            <person name="Yin D."/>
            <person name="Schwarz E.M."/>
            <person name="Thomas C.G."/>
            <person name="Felde R.L."/>
            <person name="Korf I.F."/>
            <person name="Cutter A.D."/>
            <person name="Schartner C.M."/>
            <person name="Ralston E.J."/>
            <person name="Meyer B.J."/>
            <person name="Haag E.S."/>
        </authorList>
    </citation>
    <scope>NUCLEOTIDE SEQUENCE [LARGE SCALE GENOMIC DNA]</scope>
    <source>
        <strain evidence="3">JU1422</strain>
    </source>
</reference>
<name>A0A2G5UDQ6_9PELO</name>
<evidence type="ECO:0000313" key="3">
    <source>
        <dbReference type="Proteomes" id="UP000230233"/>
    </source>
</evidence>
<feature type="region of interest" description="Disordered" evidence="1">
    <location>
        <begin position="120"/>
        <end position="150"/>
    </location>
</feature>
<dbReference type="Proteomes" id="UP000230233">
    <property type="component" value="Chromosome IV"/>
</dbReference>
<comment type="caution">
    <text evidence="2">The sequence shown here is derived from an EMBL/GenBank/DDBJ whole genome shotgun (WGS) entry which is preliminary data.</text>
</comment>
<proteinExistence type="predicted"/>
<evidence type="ECO:0000256" key="1">
    <source>
        <dbReference type="SAM" id="MobiDB-lite"/>
    </source>
</evidence>
<sequence length="184" mass="20815">MGFPKGVQEARSWSFWLFSFVPPTVFIGCLEITKITWRHQVLEDEGIFKRIARAATPIIMVIIPRSMIRLCQLFCDHQEHLDPEAVPSTSSLPAQPSKSLGSFSSIPKCLNRRCSVDEPPAVQDPFSKGEMDQKKSAQKASTTGRRMETTGIGLSAVESISIRGVAKDLKKKTEHIWRWMERRE</sequence>
<dbReference type="EMBL" id="PDUG01000004">
    <property type="protein sequence ID" value="PIC37481.1"/>
    <property type="molecule type" value="Genomic_DNA"/>
</dbReference>